<name>A0AAW2DGI2_9ROSI</name>
<evidence type="ECO:0000313" key="1">
    <source>
        <dbReference type="EMBL" id="KAL0009742.1"/>
    </source>
</evidence>
<protein>
    <submittedName>
        <fullName evidence="1">Uncharacterized protein</fullName>
    </submittedName>
</protein>
<reference evidence="1 2" key="1">
    <citation type="submission" date="2024-01" db="EMBL/GenBank/DDBJ databases">
        <title>A telomere-to-telomere, gap-free genome of sweet tea (Lithocarpus litseifolius).</title>
        <authorList>
            <person name="Zhou J."/>
        </authorList>
    </citation>
    <scope>NUCLEOTIDE SEQUENCE [LARGE SCALE GENOMIC DNA]</scope>
    <source>
        <strain evidence="1">Zhou-2022a</strain>
        <tissue evidence="1">Leaf</tissue>
    </source>
</reference>
<organism evidence="1 2">
    <name type="scientific">Lithocarpus litseifolius</name>
    <dbReference type="NCBI Taxonomy" id="425828"/>
    <lineage>
        <taxon>Eukaryota</taxon>
        <taxon>Viridiplantae</taxon>
        <taxon>Streptophyta</taxon>
        <taxon>Embryophyta</taxon>
        <taxon>Tracheophyta</taxon>
        <taxon>Spermatophyta</taxon>
        <taxon>Magnoliopsida</taxon>
        <taxon>eudicotyledons</taxon>
        <taxon>Gunneridae</taxon>
        <taxon>Pentapetalae</taxon>
        <taxon>rosids</taxon>
        <taxon>fabids</taxon>
        <taxon>Fagales</taxon>
        <taxon>Fagaceae</taxon>
        <taxon>Lithocarpus</taxon>
    </lineage>
</organism>
<dbReference type="AlphaFoldDB" id="A0AAW2DGI2"/>
<evidence type="ECO:0000313" key="2">
    <source>
        <dbReference type="Proteomes" id="UP001459277"/>
    </source>
</evidence>
<comment type="caution">
    <text evidence="1">The sequence shown here is derived from an EMBL/GenBank/DDBJ whole genome shotgun (WGS) entry which is preliminary data.</text>
</comment>
<keyword evidence="2" id="KW-1185">Reference proteome</keyword>
<sequence>MGNTNRITVFGLKPYGMAIRHLSIADHVNPKLFTDRTKDPVYEHLLYCGFCHQYTTYHEHECNYDPPWDPYDGCSDYCDTD</sequence>
<proteinExistence type="predicted"/>
<dbReference type="EMBL" id="JAZDWU010000002">
    <property type="protein sequence ID" value="KAL0009742.1"/>
    <property type="molecule type" value="Genomic_DNA"/>
</dbReference>
<dbReference type="Proteomes" id="UP001459277">
    <property type="component" value="Unassembled WGS sequence"/>
</dbReference>
<gene>
    <name evidence="1" type="ORF">SO802_004850</name>
</gene>
<accession>A0AAW2DGI2</accession>